<comment type="caution">
    <text evidence="3">The sequence shown here is derived from an EMBL/GenBank/DDBJ whole genome shotgun (WGS) entry which is preliminary data.</text>
</comment>
<keyword evidence="3" id="KW-0645">Protease</keyword>
<dbReference type="InterPro" id="IPR010982">
    <property type="entry name" value="Lambda_DNA-bd_dom_sf"/>
</dbReference>
<dbReference type="Proteomes" id="UP000011912">
    <property type="component" value="Unassembled WGS sequence"/>
</dbReference>
<dbReference type="RefSeq" id="WP_009552372.1">
    <property type="nucleotide sequence ID" value="NZ_ANAG01000007.1"/>
</dbReference>
<keyword evidence="1" id="KW-0238">DNA-binding</keyword>
<keyword evidence="3" id="KW-0378">Hydrolase</keyword>
<dbReference type="SUPFAM" id="SSF47413">
    <property type="entry name" value="lambda repressor-like DNA-binding domains"/>
    <property type="match status" value="2"/>
</dbReference>
<dbReference type="GO" id="GO:0008233">
    <property type="term" value="F:peptidase activity"/>
    <property type="evidence" value="ECO:0007669"/>
    <property type="project" value="UniProtKB-KW"/>
</dbReference>
<keyword evidence="4" id="KW-1185">Reference proteome</keyword>
<dbReference type="AlphaFoldDB" id="M5J775"/>
<evidence type="ECO:0000313" key="4">
    <source>
        <dbReference type="Proteomes" id="UP000011912"/>
    </source>
</evidence>
<dbReference type="STRING" id="1227363.D271_02494"/>
<dbReference type="PROSITE" id="PS50943">
    <property type="entry name" value="HTH_CROC1"/>
    <property type="match status" value="2"/>
</dbReference>
<dbReference type="Gene3D" id="1.10.260.40">
    <property type="entry name" value="lambda repressor-like DNA-binding domains"/>
    <property type="match status" value="2"/>
</dbReference>
<organism evidence="3 4">
    <name type="scientific">Ligilactobacillus saerimneri 30a</name>
    <dbReference type="NCBI Taxonomy" id="1227363"/>
    <lineage>
        <taxon>Bacteria</taxon>
        <taxon>Bacillati</taxon>
        <taxon>Bacillota</taxon>
        <taxon>Bacilli</taxon>
        <taxon>Lactobacillales</taxon>
        <taxon>Lactobacillaceae</taxon>
        <taxon>Ligilactobacillus</taxon>
    </lineage>
</organism>
<evidence type="ECO:0000259" key="2">
    <source>
        <dbReference type="PROSITE" id="PS50943"/>
    </source>
</evidence>
<feature type="domain" description="HTH cro/C1-type" evidence="2">
    <location>
        <begin position="88"/>
        <end position="140"/>
    </location>
</feature>
<dbReference type="EMBL" id="ANAG01000007">
    <property type="protein sequence ID" value="EKW99412.1"/>
    <property type="molecule type" value="Genomic_DNA"/>
</dbReference>
<feature type="domain" description="HTH cro/C1-type" evidence="2">
    <location>
        <begin position="7"/>
        <end position="62"/>
    </location>
</feature>
<name>M5J775_9LACO</name>
<dbReference type="InterPro" id="IPR001387">
    <property type="entry name" value="Cro/C1-type_HTH"/>
</dbReference>
<evidence type="ECO:0000256" key="1">
    <source>
        <dbReference type="ARBA" id="ARBA00023125"/>
    </source>
</evidence>
<accession>M5J775</accession>
<dbReference type="Pfam" id="PF01381">
    <property type="entry name" value="HTH_3"/>
    <property type="match status" value="2"/>
</dbReference>
<evidence type="ECO:0000313" key="3">
    <source>
        <dbReference type="EMBL" id="EKW99412.1"/>
    </source>
</evidence>
<dbReference type="PANTHER" id="PTHR46558:SF11">
    <property type="entry name" value="HTH-TYPE TRANSCRIPTIONAL REGULATOR XRE"/>
    <property type="match status" value="1"/>
</dbReference>
<protein>
    <submittedName>
        <fullName evidence="3">SOS-response repressor and protease LexA</fullName>
    </submittedName>
</protein>
<proteinExistence type="predicted"/>
<gene>
    <name evidence="3" type="ORF">D271_02494</name>
</gene>
<dbReference type="CDD" id="cd00093">
    <property type="entry name" value="HTH_XRE"/>
    <property type="match status" value="2"/>
</dbReference>
<dbReference type="PANTHER" id="PTHR46558">
    <property type="entry name" value="TRACRIPTIONAL REGULATORY PROTEIN-RELATED-RELATED"/>
    <property type="match status" value="1"/>
</dbReference>
<dbReference type="SMART" id="SM00530">
    <property type="entry name" value="HTH_XRE"/>
    <property type="match status" value="2"/>
</dbReference>
<dbReference type="GO" id="GO:0003677">
    <property type="term" value="F:DNA binding"/>
    <property type="evidence" value="ECO:0007669"/>
    <property type="project" value="UniProtKB-KW"/>
</dbReference>
<reference evidence="3 4" key="1">
    <citation type="journal article" date="2013" name="Genome Announc.">
        <title>Genome Sequence of Lactobacillus saerimneri 30a (Formerly Lactobacillus sp. Strain 30a), a Reference Lactic Acid Bacterium Strain Producing Biogenic Amines.</title>
        <authorList>
            <person name="Romano A."/>
            <person name="Trip H."/>
            <person name="Campbell-Sills H."/>
            <person name="Bouchez O."/>
            <person name="Sherman D."/>
            <person name="Lolkema J.S."/>
            <person name="Lucas P.M."/>
        </authorList>
    </citation>
    <scope>NUCLEOTIDE SEQUENCE [LARGE SCALE GENOMIC DNA]</scope>
    <source>
        <strain evidence="3 4">30a</strain>
    </source>
</reference>
<dbReference type="GO" id="GO:0006508">
    <property type="term" value="P:proteolysis"/>
    <property type="evidence" value="ECO:0007669"/>
    <property type="project" value="UniProtKB-KW"/>
</dbReference>
<sequence>MRMGEKIKLRRKELGISADELADKLNVNRSTMFRYEKGDIEKVPVSFLKDVATILNVAPTYLMGWSDNESDISAAYNLSPNMSTYERIQKLAKSQGMSVRELGRKLDIGDTTIYKWKTQTPKVDVLEKVANYFNVSLDYLMGRESNIDTIHNVSIDTALDMVKTYKGKPISQHDKVVMKRILEAYLETRCK</sequence>